<evidence type="ECO:0000259" key="2">
    <source>
        <dbReference type="Pfam" id="PF07238"/>
    </source>
</evidence>
<organism evidence="4 5">
    <name type="scientific">Treponema lecithinolyticum ATCC 700332</name>
    <dbReference type="NCBI Taxonomy" id="1321815"/>
    <lineage>
        <taxon>Bacteria</taxon>
        <taxon>Pseudomonadati</taxon>
        <taxon>Spirochaetota</taxon>
        <taxon>Spirochaetia</taxon>
        <taxon>Spirochaetales</taxon>
        <taxon>Treponemataceae</taxon>
        <taxon>Treponema</taxon>
    </lineage>
</organism>
<feature type="domain" description="PilZN3" evidence="3">
    <location>
        <begin position="7"/>
        <end position="140"/>
    </location>
</feature>
<evidence type="ECO:0000313" key="5">
    <source>
        <dbReference type="Proteomes" id="UP000016649"/>
    </source>
</evidence>
<protein>
    <submittedName>
        <fullName evidence="4">Type IV pilus assembly protein PilZ</fullName>
    </submittedName>
</protein>
<comment type="caution">
    <text evidence="4">The sequence shown here is derived from an EMBL/GenBank/DDBJ whole genome shotgun (WGS) entry which is preliminary data.</text>
</comment>
<feature type="compositionally biased region" description="Polar residues" evidence="1">
    <location>
        <begin position="306"/>
        <end position="322"/>
    </location>
</feature>
<reference evidence="4 5" key="1">
    <citation type="submission" date="2013-08" db="EMBL/GenBank/DDBJ databases">
        <authorList>
            <person name="Weinstock G."/>
            <person name="Sodergren E."/>
            <person name="Wylie T."/>
            <person name="Fulton L."/>
            <person name="Fulton R."/>
            <person name="Fronick C."/>
            <person name="O'Laughlin M."/>
            <person name="Godfrey J."/>
            <person name="Miner T."/>
            <person name="Herter B."/>
            <person name="Appelbaum E."/>
            <person name="Cordes M."/>
            <person name="Lek S."/>
            <person name="Wollam A."/>
            <person name="Pepin K.H."/>
            <person name="Palsikar V.B."/>
            <person name="Mitreva M."/>
            <person name="Wilson R.K."/>
        </authorList>
    </citation>
    <scope>NUCLEOTIDE SEQUENCE [LARGE SCALE GENOMIC DNA]</scope>
    <source>
        <strain evidence="4 5">ATCC 700332</strain>
    </source>
</reference>
<feature type="domain" description="PilZ" evidence="2">
    <location>
        <begin position="145"/>
        <end position="247"/>
    </location>
</feature>
<dbReference type="RefSeq" id="WP_021687221.1">
    <property type="nucleotide sequence ID" value="NZ_KI260564.1"/>
</dbReference>
<evidence type="ECO:0000313" key="4">
    <source>
        <dbReference type="EMBL" id="ERJ93334.1"/>
    </source>
</evidence>
<keyword evidence="5" id="KW-1185">Reference proteome</keyword>
<dbReference type="EMBL" id="AWVH01000026">
    <property type="protein sequence ID" value="ERJ93334.1"/>
    <property type="molecule type" value="Genomic_DNA"/>
</dbReference>
<name>A0ABN0NYZ3_TRELE</name>
<accession>A0ABN0NYZ3</accession>
<dbReference type="Proteomes" id="UP000016649">
    <property type="component" value="Unassembled WGS sequence"/>
</dbReference>
<dbReference type="Pfam" id="PF07238">
    <property type="entry name" value="PilZ"/>
    <property type="match status" value="1"/>
</dbReference>
<gene>
    <name evidence="4" type="ORF">HMPREF9193_01007</name>
</gene>
<feature type="compositionally biased region" description="Polar residues" evidence="1">
    <location>
        <begin position="273"/>
        <end position="284"/>
    </location>
</feature>
<evidence type="ECO:0000259" key="3">
    <source>
        <dbReference type="Pfam" id="PF20424"/>
    </source>
</evidence>
<proteinExistence type="predicted"/>
<evidence type="ECO:0000256" key="1">
    <source>
        <dbReference type="SAM" id="MobiDB-lite"/>
    </source>
</evidence>
<dbReference type="InterPro" id="IPR046853">
    <property type="entry name" value="PilZN3"/>
</dbReference>
<dbReference type="Pfam" id="PF20424">
    <property type="entry name" value="PilZN3"/>
    <property type="match status" value="1"/>
</dbReference>
<feature type="compositionally biased region" description="Low complexity" evidence="1">
    <location>
        <begin position="287"/>
        <end position="300"/>
    </location>
</feature>
<sequence length="322" mass="35754">MGLLTSQQITRFYDLYRDTEIVFSKEIIKTLHLDPRQIYIKCNKGQWPCIINSSSLLASRIIIGTRGGAYAAIQKPNTPVSLRFFFTDQNGESMSFFVNAHVSGIENYMNSRDLAIATLTFNSKPPDDLIEIIGRILETNTNFIRRKEERIAITPESKRRLSLLREETVLLVQNVPRNCIVRDLSFSGAKIIMMGVAQFLKDKQAVLQLEFDEPRETVTLNGTIIKAEPVEERKELVTLSIKFNDAEVPIAYKVHINNCLTAVRQKMLNSIAQQTQQSPGSQSKVVPMPTAATAPFSTAPIPAPTGNASPAQNVSNAAGTNG</sequence>
<feature type="region of interest" description="Disordered" evidence="1">
    <location>
        <begin position="273"/>
        <end position="322"/>
    </location>
</feature>
<dbReference type="InterPro" id="IPR009875">
    <property type="entry name" value="PilZ_domain"/>
</dbReference>